<evidence type="ECO:0000256" key="1">
    <source>
        <dbReference type="SAM" id="MobiDB-lite"/>
    </source>
</evidence>
<dbReference type="EMBL" id="CAJNIZ010044957">
    <property type="protein sequence ID" value="CAE7705841.1"/>
    <property type="molecule type" value="Genomic_DNA"/>
</dbReference>
<proteinExistence type="predicted"/>
<reference evidence="2" key="1">
    <citation type="submission" date="2021-02" db="EMBL/GenBank/DDBJ databases">
        <authorList>
            <person name="Dougan E. K."/>
            <person name="Rhodes N."/>
            <person name="Thang M."/>
            <person name="Chan C."/>
        </authorList>
    </citation>
    <scope>NUCLEOTIDE SEQUENCE</scope>
</reference>
<accession>A0A812WWW4</accession>
<evidence type="ECO:0000313" key="3">
    <source>
        <dbReference type="Proteomes" id="UP000649617"/>
    </source>
</evidence>
<feature type="region of interest" description="Disordered" evidence="1">
    <location>
        <begin position="1"/>
        <end position="26"/>
    </location>
</feature>
<sequence length="58" mass="6046">PSNPDPNNEAEEPPESLSDNESYSSTVVASKEVAAAFASAKARLARLKPVKEAGTSDD</sequence>
<dbReference type="Proteomes" id="UP000649617">
    <property type="component" value="Unassembled WGS sequence"/>
</dbReference>
<dbReference type="AlphaFoldDB" id="A0A812WWW4"/>
<protein>
    <submittedName>
        <fullName evidence="2">Uncharacterized protein</fullName>
    </submittedName>
</protein>
<gene>
    <name evidence="2" type="ORF">SPIL2461_LOCUS19923</name>
</gene>
<keyword evidence="3" id="KW-1185">Reference proteome</keyword>
<comment type="caution">
    <text evidence="2">The sequence shown here is derived from an EMBL/GenBank/DDBJ whole genome shotgun (WGS) entry which is preliminary data.</text>
</comment>
<feature type="non-terminal residue" evidence="2">
    <location>
        <position position="58"/>
    </location>
</feature>
<evidence type="ECO:0000313" key="2">
    <source>
        <dbReference type="EMBL" id="CAE7705841.1"/>
    </source>
</evidence>
<organism evidence="2 3">
    <name type="scientific">Symbiodinium pilosum</name>
    <name type="common">Dinoflagellate</name>
    <dbReference type="NCBI Taxonomy" id="2952"/>
    <lineage>
        <taxon>Eukaryota</taxon>
        <taxon>Sar</taxon>
        <taxon>Alveolata</taxon>
        <taxon>Dinophyceae</taxon>
        <taxon>Suessiales</taxon>
        <taxon>Symbiodiniaceae</taxon>
        <taxon>Symbiodinium</taxon>
    </lineage>
</organism>
<name>A0A812WWW4_SYMPI</name>